<comment type="caution">
    <text evidence="1">The sequence shown here is derived from an EMBL/GenBank/DDBJ whole genome shotgun (WGS) entry which is preliminary data.</text>
</comment>
<name>A0A0D8FVI8_9ACTN</name>
<accession>A0A0D8FVI8</accession>
<gene>
    <name evidence="1" type="ORF">FEAC_12940</name>
</gene>
<organism evidence="1 2">
    <name type="scientific">Ferrimicrobium acidiphilum DSM 19497</name>
    <dbReference type="NCBI Taxonomy" id="1121877"/>
    <lineage>
        <taxon>Bacteria</taxon>
        <taxon>Bacillati</taxon>
        <taxon>Actinomycetota</taxon>
        <taxon>Acidimicrobiia</taxon>
        <taxon>Acidimicrobiales</taxon>
        <taxon>Acidimicrobiaceae</taxon>
        <taxon>Ferrimicrobium</taxon>
    </lineage>
</organism>
<proteinExistence type="predicted"/>
<dbReference type="AlphaFoldDB" id="A0A0D8FVI8"/>
<evidence type="ECO:0000313" key="2">
    <source>
        <dbReference type="Proteomes" id="UP000032336"/>
    </source>
</evidence>
<sequence>MVTEFISVSPRDSVAPVKSQFGLLSILNRSRRSDPDEVRSVEAMEATVWGPNILS</sequence>
<keyword evidence="2" id="KW-1185">Reference proteome</keyword>
<dbReference type="Proteomes" id="UP000032336">
    <property type="component" value="Unassembled WGS sequence"/>
</dbReference>
<evidence type="ECO:0000313" key="1">
    <source>
        <dbReference type="EMBL" id="KJE76969.1"/>
    </source>
</evidence>
<reference evidence="1 2" key="1">
    <citation type="submission" date="2015-01" db="EMBL/GenBank/DDBJ databases">
        <title>Draft genome of the acidophilic iron oxidizer Ferrimicrobium acidiphilum strain T23.</title>
        <authorList>
            <person name="Poehlein A."/>
            <person name="Eisen S."/>
            <person name="Schloemann M."/>
            <person name="Johnson B.D."/>
            <person name="Daniel R."/>
            <person name="Muehling M."/>
        </authorList>
    </citation>
    <scope>NUCLEOTIDE SEQUENCE [LARGE SCALE GENOMIC DNA]</scope>
    <source>
        <strain evidence="1 2">T23</strain>
    </source>
</reference>
<protein>
    <submittedName>
        <fullName evidence="1">Uncharacterized protein</fullName>
    </submittedName>
</protein>
<dbReference type="STRING" id="1121877.FEAC_12940"/>
<dbReference type="EMBL" id="JXUW01000009">
    <property type="protein sequence ID" value="KJE76969.1"/>
    <property type="molecule type" value="Genomic_DNA"/>
</dbReference>